<gene>
    <name evidence="2" type="ORF">LOC71_21835</name>
</gene>
<dbReference type="Proteomes" id="UP001430306">
    <property type="component" value="Unassembled WGS sequence"/>
</dbReference>
<accession>A0ABS8NMY6</accession>
<name>A0ABS8NMY6_9BACT</name>
<evidence type="ECO:0000256" key="1">
    <source>
        <dbReference type="SAM" id="Phobius"/>
    </source>
</evidence>
<dbReference type="RefSeq" id="WP_230276591.1">
    <property type="nucleotide sequence ID" value="NZ_JAJKFW010000062.1"/>
</dbReference>
<sequence>MKLLRIYLIVGFLVCGWYTIAAVRGWRAVNLGIVDNMNNGSGGGRAYGGSWGGGK</sequence>
<keyword evidence="1" id="KW-0472">Membrane</keyword>
<dbReference type="EMBL" id="JAJKFW010000062">
    <property type="protein sequence ID" value="MCC9644926.1"/>
    <property type="molecule type" value="Genomic_DNA"/>
</dbReference>
<keyword evidence="3" id="KW-1185">Reference proteome</keyword>
<organism evidence="2 3">
    <name type="scientific">Rhodopirellula halodulae</name>
    <dbReference type="NCBI Taxonomy" id="2894198"/>
    <lineage>
        <taxon>Bacteria</taxon>
        <taxon>Pseudomonadati</taxon>
        <taxon>Planctomycetota</taxon>
        <taxon>Planctomycetia</taxon>
        <taxon>Pirellulales</taxon>
        <taxon>Pirellulaceae</taxon>
        <taxon>Rhodopirellula</taxon>
    </lineage>
</organism>
<protein>
    <recommendedName>
        <fullName evidence="4">Membrane or secreted protein</fullName>
    </recommendedName>
</protein>
<keyword evidence="1" id="KW-1133">Transmembrane helix</keyword>
<keyword evidence="1" id="KW-0812">Transmembrane</keyword>
<evidence type="ECO:0008006" key="4">
    <source>
        <dbReference type="Google" id="ProtNLM"/>
    </source>
</evidence>
<proteinExistence type="predicted"/>
<comment type="caution">
    <text evidence="2">The sequence shown here is derived from an EMBL/GenBank/DDBJ whole genome shotgun (WGS) entry which is preliminary data.</text>
</comment>
<evidence type="ECO:0000313" key="2">
    <source>
        <dbReference type="EMBL" id="MCC9644926.1"/>
    </source>
</evidence>
<evidence type="ECO:0000313" key="3">
    <source>
        <dbReference type="Proteomes" id="UP001430306"/>
    </source>
</evidence>
<feature type="transmembrane region" description="Helical" evidence="1">
    <location>
        <begin position="6"/>
        <end position="23"/>
    </location>
</feature>
<reference evidence="2" key="1">
    <citation type="submission" date="2021-11" db="EMBL/GenBank/DDBJ databases">
        <title>Genome sequence.</title>
        <authorList>
            <person name="Sun Q."/>
        </authorList>
    </citation>
    <scope>NUCLEOTIDE SEQUENCE</scope>
    <source>
        <strain evidence="2">JC740</strain>
    </source>
</reference>